<dbReference type="Proteomes" id="UP000887577">
    <property type="component" value="Unplaced"/>
</dbReference>
<organism evidence="2 3">
    <name type="scientific">Panagrolaimus superbus</name>
    <dbReference type="NCBI Taxonomy" id="310955"/>
    <lineage>
        <taxon>Eukaryota</taxon>
        <taxon>Metazoa</taxon>
        <taxon>Ecdysozoa</taxon>
        <taxon>Nematoda</taxon>
        <taxon>Chromadorea</taxon>
        <taxon>Rhabditida</taxon>
        <taxon>Tylenchina</taxon>
        <taxon>Panagrolaimomorpha</taxon>
        <taxon>Panagrolaimoidea</taxon>
        <taxon>Panagrolaimidae</taxon>
        <taxon>Panagrolaimus</taxon>
    </lineage>
</organism>
<keyword evidence="1" id="KW-0472">Membrane</keyword>
<protein>
    <submittedName>
        <fullName evidence="3">Transmembrane protein</fullName>
    </submittedName>
</protein>
<keyword evidence="1" id="KW-1133">Transmembrane helix</keyword>
<proteinExistence type="predicted"/>
<dbReference type="PANTHER" id="PTHR35014">
    <property type="entry name" value="INFECTION RESPONSE PROTEIN-RELATED"/>
    <property type="match status" value="1"/>
</dbReference>
<accession>A0A914XVZ4</accession>
<feature type="transmembrane region" description="Helical" evidence="1">
    <location>
        <begin position="177"/>
        <end position="194"/>
    </location>
</feature>
<keyword evidence="2" id="KW-1185">Reference proteome</keyword>
<dbReference type="AlphaFoldDB" id="A0A914XVZ4"/>
<evidence type="ECO:0000256" key="1">
    <source>
        <dbReference type="SAM" id="Phobius"/>
    </source>
</evidence>
<evidence type="ECO:0000313" key="3">
    <source>
        <dbReference type="WBParaSite" id="PSU_v2.g12104.t1"/>
    </source>
</evidence>
<sequence>METGLCSCSNSESTTLSNCYRNYFHMLGTGYSDYFEKIDDYLYYTSGVDTVCSYYGALQKCLGDTVIGDCINSNGFYQTFGGRNNNDMTANYFEFQFLCGKGKNAYKNQLSCLDKLYPDCPTNIDTCSKAKTDINCYANAAKKSCGQDGYYFMYNQLSIRWCHSNLHCDTCTNGTEAIGFSFITIFVSVILLYIF</sequence>
<dbReference type="WBParaSite" id="PSU_v2.g12104.t1">
    <property type="protein sequence ID" value="PSU_v2.g12104.t1"/>
    <property type="gene ID" value="PSU_v2.g12104"/>
</dbReference>
<name>A0A914XVZ4_9BILA</name>
<keyword evidence="1" id="KW-0812">Transmembrane</keyword>
<evidence type="ECO:0000313" key="2">
    <source>
        <dbReference type="Proteomes" id="UP000887577"/>
    </source>
</evidence>
<reference evidence="3" key="1">
    <citation type="submission" date="2022-11" db="UniProtKB">
        <authorList>
            <consortium name="WormBaseParasite"/>
        </authorList>
    </citation>
    <scope>IDENTIFICATION</scope>
</reference>
<dbReference type="PANTHER" id="PTHR35014:SF1">
    <property type="entry name" value="INFECTION RESPONSE PROTEIN"/>
    <property type="match status" value="1"/>
</dbReference>